<accession>A0ACB7ZQ71</accession>
<keyword evidence="2" id="KW-1185">Reference proteome</keyword>
<reference evidence="1" key="1">
    <citation type="journal article" date="2021" name="New Phytol.">
        <title>Evolutionary innovations through gain and loss of genes in the ectomycorrhizal Boletales.</title>
        <authorList>
            <person name="Wu G."/>
            <person name="Miyauchi S."/>
            <person name="Morin E."/>
            <person name="Kuo A."/>
            <person name="Drula E."/>
            <person name="Varga T."/>
            <person name="Kohler A."/>
            <person name="Feng B."/>
            <person name="Cao Y."/>
            <person name="Lipzen A."/>
            <person name="Daum C."/>
            <person name="Hundley H."/>
            <person name="Pangilinan J."/>
            <person name="Johnson J."/>
            <person name="Barry K."/>
            <person name="LaButti K."/>
            <person name="Ng V."/>
            <person name="Ahrendt S."/>
            <person name="Min B."/>
            <person name="Choi I.G."/>
            <person name="Park H."/>
            <person name="Plett J.M."/>
            <person name="Magnuson J."/>
            <person name="Spatafora J.W."/>
            <person name="Nagy L.G."/>
            <person name="Henrissat B."/>
            <person name="Grigoriev I.V."/>
            <person name="Yang Z.L."/>
            <person name="Xu J."/>
            <person name="Martin F.M."/>
        </authorList>
    </citation>
    <scope>NUCLEOTIDE SEQUENCE</scope>
    <source>
        <strain evidence="1">ATCC 28755</strain>
    </source>
</reference>
<comment type="caution">
    <text evidence="1">The sequence shown here is derived from an EMBL/GenBank/DDBJ whole genome shotgun (WGS) entry which is preliminary data.</text>
</comment>
<protein>
    <submittedName>
        <fullName evidence="1">Uncharacterized protein</fullName>
    </submittedName>
</protein>
<sequence>MARGSTSDDRAKGNRWTVKNILGSFLPNPVDRTGAEGAFKEARDAAMHITDTRFMSSLDEIASRHPILKEEVTAINQMEDECKLRCERQAISDEEQVQRDLRRGLIRKINELSRSSAHKYTLCIDSIEDTGSSYFGGYSYPTSYYRVSGSRESLDEPSLIFTIDLLSITTQDHHNLQLDSTFIPSPHCRISHTFRLPTSHSITHAQLLEGDKMLLIVADSAGNLLIYLERLSAIENAIERGRNKIFHRNKIGQGLILAFDESKGMLAVCASTKVNIHLESIFGTSR</sequence>
<dbReference type="EMBL" id="MU269059">
    <property type="protein sequence ID" value="KAH7903309.1"/>
    <property type="molecule type" value="Genomic_DNA"/>
</dbReference>
<proteinExistence type="predicted"/>
<organism evidence="1 2">
    <name type="scientific">Hygrophoropsis aurantiaca</name>
    <dbReference type="NCBI Taxonomy" id="72124"/>
    <lineage>
        <taxon>Eukaryota</taxon>
        <taxon>Fungi</taxon>
        <taxon>Dikarya</taxon>
        <taxon>Basidiomycota</taxon>
        <taxon>Agaricomycotina</taxon>
        <taxon>Agaricomycetes</taxon>
        <taxon>Agaricomycetidae</taxon>
        <taxon>Boletales</taxon>
        <taxon>Coniophorineae</taxon>
        <taxon>Hygrophoropsidaceae</taxon>
        <taxon>Hygrophoropsis</taxon>
    </lineage>
</organism>
<name>A0ACB7ZQ71_9AGAM</name>
<gene>
    <name evidence="1" type="ORF">BJ138DRAFT_1195037</name>
</gene>
<dbReference type="Proteomes" id="UP000790377">
    <property type="component" value="Unassembled WGS sequence"/>
</dbReference>
<evidence type="ECO:0000313" key="2">
    <source>
        <dbReference type="Proteomes" id="UP000790377"/>
    </source>
</evidence>
<evidence type="ECO:0000313" key="1">
    <source>
        <dbReference type="EMBL" id="KAH7903309.1"/>
    </source>
</evidence>